<evidence type="ECO:0000256" key="1">
    <source>
        <dbReference type="SAM" id="SignalP"/>
    </source>
</evidence>
<feature type="chain" id="PRO_5046505963" evidence="1">
    <location>
        <begin position="18"/>
        <end position="173"/>
    </location>
</feature>
<reference evidence="2 3" key="1">
    <citation type="submission" date="2020-02" db="EMBL/GenBank/DDBJ databases">
        <title>Acidophilic actinobacteria isolated from forest soil.</title>
        <authorList>
            <person name="Golinska P."/>
        </authorList>
    </citation>
    <scope>NUCLEOTIDE SEQUENCE [LARGE SCALE GENOMIC DNA]</scope>
    <source>
        <strain evidence="2 3">NL8</strain>
    </source>
</reference>
<dbReference type="EMBL" id="JAAFYZ010000169">
    <property type="protein sequence ID" value="MBS2552068.1"/>
    <property type="molecule type" value="Genomic_DNA"/>
</dbReference>
<name>A0ABS5L179_9ACTN</name>
<protein>
    <submittedName>
        <fullName evidence="2">Uncharacterized protein</fullName>
    </submittedName>
</protein>
<keyword evidence="1" id="KW-0732">Signal</keyword>
<accession>A0ABS5L179</accession>
<proteinExistence type="predicted"/>
<feature type="signal peptide" evidence="1">
    <location>
        <begin position="1"/>
        <end position="17"/>
    </location>
</feature>
<keyword evidence="3" id="KW-1185">Reference proteome</keyword>
<evidence type="ECO:0000313" key="3">
    <source>
        <dbReference type="Proteomes" id="UP000730482"/>
    </source>
</evidence>
<comment type="caution">
    <text evidence="2">The sequence shown here is derived from an EMBL/GenBank/DDBJ whole genome shotgun (WGS) entry which is preliminary data.</text>
</comment>
<evidence type="ECO:0000313" key="2">
    <source>
        <dbReference type="EMBL" id="MBS2552068.1"/>
    </source>
</evidence>
<sequence length="173" mass="18254">MALAALASAVTTGVAFAPAAAADAGSAGAPAGRVCMFDAPKGALTAGHVGWAFRWSDGSWDYGATMEDHNWQKRGPEQQMLHDFATSTDSGGYRSYRCTNTAADDQDAAESAVTAGFARTYNLFEDNCLTRSIQIFKAYDGSGGLNGLGDGKLLFPNAYFNYDLTGWDNAVPL</sequence>
<gene>
    <name evidence="2" type="ORF">KGQ19_34915</name>
</gene>
<organism evidence="2 3">
    <name type="scientific">Catenulispora pinistramenti</name>
    <dbReference type="NCBI Taxonomy" id="2705254"/>
    <lineage>
        <taxon>Bacteria</taxon>
        <taxon>Bacillati</taxon>
        <taxon>Actinomycetota</taxon>
        <taxon>Actinomycetes</taxon>
        <taxon>Catenulisporales</taxon>
        <taxon>Catenulisporaceae</taxon>
        <taxon>Catenulispora</taxon>
    </lineage>
</organism>
<dbReference type="RefSeq" id="WP_212017302.1">
    <property type="nucleotide sequence ID" value="NZ_JAAFYZ010000169.1"/>
</dbReference>
<dbReference type="Proteomes" id="UP000730482">
    <property type="component" value="Unassembled WGS sequence"/>
</dbReference>